<dbReference type="SUPFAM" id="SSF53807">
    <property type="entry name" value="Helical backbone' metal receptor"/>
    <property type="match status" value="1"/>
</dbReference>
<dbReference type="InterPro" id="IPR051313">
    <property type="entry name" value="Bact_iron-sidero_bind"/>
</dbReference>
<dbReference type="PANTHER" id="PTHR30532:SF24">
    <property type="entry name" value="FERRIC ENTEROBACTIN-BINDING PERIPLASMIC PROTEIN FEPB"/>
    <property type="match status" value="1"/>
</dbReference>
<dbReference type="RefSeq" id="WP_222972920.1">
    <property type="nucleotide sequence ID" value="NZ_JAINVZ010000001.1"/>
</dbReference>
<dbReference type="Pfam" id="PF01497">
    <property type="entry name" value="Peripla_BP_2"/>
    <property type="match status" value="1"/>
</dbReference>
<dbReference type="InterPro" id="IPR002491">
    <property type="entry name" value="ABC_transptr_periplasmic_BD"/>
</dbReference>
<evidence type="ECO:0000256" key="5">
    <source>
        <dbReference type="SAM" id="SignalP"/>
    </source>
</evidence>
<evidence type="ECO:0000256" key="4">
    <source>
        <dbReference type="ARBA" id="ARBA00022729"/>
    </source>
</evidence>
<feature type="domain" description="Fe/B12 periplasmic-binding" evidence="6">
    <location>
        <begin position="73"/>
        <end position="345"/>
    </location>
</feature>
<accession>A0ABS7QNB6</accession>
<evidence type="ECO:0000256" key="1">
    <source>
        <dbReference type="ARBA" id="ARBA00004196"/>
    </source>
</evidence>
<comment type="subcellular location">
    <subcellularLocation>
        <location evidence="1">Cell envelope</location>
    </subcellularLocation>
</comment>
<evidence type="ECO:0000256" key="3">
    <source>
        <dbReference type="ARBA" id="ARBA00022448"/>
    </source>
</evidence>
<dbReference type="PANTHER" id="PTHR30532">
    <property type="entry name" value="IRON III DICITRATE-BINDING PERIPLASMIC PROTEIN"/>
    <property type="match status" value="1"/>
</dbReference>
<evidence type="ECO:0000256" key="2">
    <source>
        <dbReference type="ARBA" id="ARBA00008814"/>
    </source>
</evidence>
<name>A0ABS7QNB6_9ACTN</name>
<comment type="similarity">
    <text evidence="2">Belongs to the bacterial solute-binding protein 8 family.</text>
</comment>
<evidence type="ECO:0000313" key="7">
    <source>
        <dbReference type="EMBL" id="MBY8883352.1"/>
    </source>
</evidence>
<evidence type="ECO:0000313" key="8">
    <source>
        <dbReference type="Proteomes" id="UP001198565"/>
    </source>
</evidence>
<feature type="chain" id="PRO_5046072609" evidence="5">
    <location>
        <begin position="29"/>
        <end position="345"/>
    </location>
</feature>
<comment type="caution">
    <text evidence="7">The sequence shown here is derived from an EMBL/GenBank/DDBJ whole genome shotgun (WGS) entry which is preliminary data.</text>
</comment>
<sequence>MNAPSRPRRRHALAMGSCLLAAALTLTACGGKSDKSSDASGSGGQSVKADPGAFPVTVKTAFGSATVKSAPKRVVALGWSDQDAALALGVKPVAIVKTEDGFKNGVGPWAESALGSSRPEVLDTTDGYPVEKIAALHPDLILAVQSGITASDYAKLSQIAPTVAYLPGRKPYGTPWQEQTDLIGKVLGRQKEADQDVATVEKGLKQDATTYPSLKGKSFVYAFPQAANGRVVLYTDDRTKVLEEVGLKIDPVVAKAAKMNSFANSLSMEHLDELTSDALLVWYNTPQDQKQLESNAVFEKLPAVQKKAYVAVDRTLAQASSAPSVLSIPWEMGKLLPPLAQALKK</sequence>
<proteinExistence type="inferred from homology"/>
<organism evidence="7 8">
    <name type="scientific">Streptantibioticus parmotrematis</name>
    <dbReference type="NCBI Taxonomy" id="2873249"/>
    <lineage>
        <taxon>Bacteria</taxon>
        <taxon>Bacillati</taxon>
        <taxon>Actinomycetota</taxon>
        <taxon>Actinomycetes</taxon>
        <taxon>Kitasatosporales</taxon>
        <taxon>Streptomycetaceae</taxon>
        <taxon>Streptantibioticus</taxon>
    </lineage>
</organism>
<gene>
    <name evidence="7" type="ORF">K7472_00640</name>
</gene>
<keyword evidence="3" id="KW-0813">Transport</keyword>
<dbReference type="PROSITE" id="PS51257">
    <property type="entry name" value="PROKAR_LIPOPROTEIN"/>
    <property type="match status" value="1"/>
</dbReference>
<reference evidence="7 8" key="1">
    <citation type="submission" date="2021-08" db="EMBL/GenBank/DDBJ databases">
        <title>Streptomyces sp. PTM05 isolated from lichen.</title>
        <authorList>
            <person name="Somphong A."/>
            <person name="Phongsopitanun W."/>
            <person name="Tanasupawat S."/>
        </authorList>
    </citation>
    <scope>NUCLEOTIDE SEQUENCE [LARGE SCALE GENOMIC DNA]</scope>
    <source>
        <strain evidence="7 8">Ptm05</strain>
    </source>
</reference>
<keyword evidence="8" id="KW-1185">Reference proteome</keyword>
<keyword evidence="4 5" id="KW-0732">Signal</keyword>
<dbReference type="PROSITE" id="PS50983">
    <property type="entry name" value="FE_B12_PBP"/>
    <property type="match status" value="1"/>
</dbReference>
<feature type="signal peptide" evidence="5">
    <location>
        <begin position="1"/>
        <end position="28"/>
    </location>
</feature>
<dbReference type="CDD" id="cd01146">
    <property type="entry name" value="FhuD"/>
    <property type="match status" value="1"/>
</dbReference>
<dbReference type="EMBL" id="JAINVZ010000001">
    <property type="protein sequence ID" value="MBY8883352.1"/>
    <property type="molecule type" value="Genomic_DNA"/>
</dbReference>
<dbReference type="Proteomes" id="UP001198565">
    <property type="component" value="Unassembled WGS sequence"/>
</dbReference>
<dbReference type="Gene3D" id="3.40.50.1980">
    <property type="entry name" value="Nitrogenase molybdenum iron protein domain"/>
    <property type="match status" value="2"/>
</dbReference>
<protein>
    <submittedName>
        <fullName evidence="7">Iron-siderophore ABC transporter substrate-binding protein</fullName>
    </submittedName>
</protein>
<evidence type="ECO:0000259" key="6">
    <source>
        <dbReference type="PROSITE" id="PS50983"/>
    </source>
</evidence>